<protein>
    <submittedName>
        <fullName evidence="2">Uncharacterized protein</fullName>
    </submittedName>
</protein>
<organism evidence="2 3">
    <name type="scientific">Leucobacter ruminantium</name>
    <dbReference type="NCBI Taxonomy" id="1289170"/>
    <lineage>
        <taxon>Bacteria</taxon>
        <taxon>Bacillati</taxon>
        <taxon>Actinomycetota</taxon>
        <taxon>Actinomycetes</taxon>
        <taxon>Micrococcales</taxon>
        <taxon>Microbacteriaceae</taxon>
        <taxon>Leucobacter</taxon>
    </lineage>
</organism>
<evidence type="ECO:0000313" key="3">
    <source>
        <dbReference type="Proteomes" id="UP000664398"/>
    </source>
</evidence>
<proteinExistence type="predicted"/>
<accession>A0A939M0S6</accession>
<evidence type="ECO:0000313" key="2">
    <source>
        <dbReference type="EMBL" id="MBO1805907.1"/>
    </source>
</evidence>
<evidence type="ECO:0000256" key="1">
    <source>
        <dbReference type="SAM" id="MobiDB-lite"/>
    </source>
</evidence>
<name>A0A939M0S6_9MICO</name>
<gene>
    <name evidence="2" type="ORF">J4H91_11355</name>
</gene>
<reference evidence="2" key="1">
    <citation type="submission" date="2021-03" db="EMBL/GenBank/DDBJ databases">
        <title>Leucobacter chromiisoli sp. nov., isolated from chromium-containing soil of chemical plant.</title>
        <authorList>
            <person name="Xu Z."/>
        </authorList>
    </citation>
    <scope>NUCLEOTIDE SEQUENCE</scope>
    <source>
        <strain evidence="2">A2</strain>
    </source>
</reference>
<dbReference type="Proteomes" id="UP000664398">
    <property type="component" value="Unassembled WGS sequence"/>
</dbReference>
<dbReference type="EMBL" id="JAGDYL010000020">
    <property type="protein sequence ID" value="MBO1805907.1"/>
    <property type="molecule type" value="Genomic_DNA"/>
</dbReference>
<keyword evidence="3" id="KW-1185">Reference proteome</keyword>
<comment type="caution">
    <text evidence="2">The sequence shown here is derived from an EMBL/GenBank/DDBJ whole genome shotgun (WGS) entry which is preliminary data.</text>
</comment>
<dbReference type="RefSeq" id="WP_208046379.1">
    <property type="nucleotide sequence ID" value="NZ_JAGDYL010000020.1"/>
</dbReference>
<feature type="region of interest" description="Disordered" evidence="1">
    <location>
        <begin position="1"/>
        <end position="26"/>
    </location>
</feature>
<sequence>MSENTPMLPGFEPPARDNSEPGYVETETAKQIDKLREMGYIQDHHAGQVALAIVTARQIDRLEGKGAASGQANLSRALKEVFEMLPMPEAATGDTFEAAVRAILAEAEEETTR</sequence>
<dbReference type="AlphaFoldDB" id="A0A939M0S6"/>